<gene>
    <name evidence="1" type="ORF">ATO3_07625</name>
</gene>
<dbReference type="EMBL" id="AQQR01000002">
    <property type="protein sequence ID" value="OWU76032.1"/>
    <property type="molecule type" value="Genomic_DNA"/>
</dbReference>
<accession>A0A225NNV0</accession>
<reference evidence="1 2" key="1">
    <citation type="submission" date="2013-04" db="EMBL/GenBank/DDBJ databases">
        <title>Oceanicola sp. 22II1-22F33 Genome Sequencing.</title>
        <authorList>
            <person name="Lai Q."/>
            <person name="Li G."/>
            <person name="Shao Z."/>
        </authorList>
    </citation>
    <scope>NUCLEOTIDE SEQUENCE [LARGE SCALE GENOMIC DNA]</scope>
    <source>
        <strain evidence="1 2">22II1-22F33</strain>
    </source>
</reference>
<protein>
    <submittedName>
        <fullName evidence="1">Uncharacterized protein</fullName>
    </submittedName>
</protein>
<evidence type="ECO:0000313" key="1">
    <source>
        <dbReference type="EMBL" id="OWU76032.1"/>
    </source>
</evidence>
<dbReference type="AlphaFoldDB" id="A0A225NNV0"/>
<dbReference type="OrthoDB" id="8428213at2"/>
<keyword evidence="2" id="KW-1185">Reference proteome</keyword>
<comment type="caution">
    <text evidence="1">The sequence shown here is derived from an EMBL/GenBank/DDBJ whole genome shotgun (WGS) entry which is preliminary data.</text>
</comment>
<evidence type="ECO:0000313" key="2">
    <source>
        <dbReference type="Proteomes" id="UP000215377"/>
    </source>
</evidence>
<name>A0A225NNV0_9RHOB</name>
<dbReference type="Proteomes" id="UP000215377">
    <property type="component" value="Unassembled WGS sequence"/>
</dbReference>
<organism evidence="1 2">
    <name type="scientific">Marinibacterium profundimaris</name>
    <dbReference type="NCBI Taxonomy" id="1679460"/>
    <lineage>
        <taxon>Bacteria</taxon>
        <taxon>Pseudomonadati</taxon>
        <taxon>Pseudomonadota</taxon>
        <taxon>Alphaproteobacteria</taxon>
        <taxon>Rhodobacterales</taxon>
        <taxon>Paracoccaceae</taxon>
        <taxon>Marinibacterium</taxon>
    </lineage>
</organism>
<sequence>MPIIKDFLSNALTYDFQISSGPVAAAFGVNWSVGTASELEFYDPGEPGYADGGAAYARTTYASFSSPVSGFAAATSSAKSFERPGATDGLNFMSTDTSGINYADALGTGVLFQAASSRELDLDDFLFEQTVEAGGTSAVLGLDLLPGFTYEDTLFDGMLPDLAFI</sequence>
<proteinExistence type="predicted"/>
<dbReference type="RefSeq" id="WP_088649227.1">
    <property type="nucleotide sequence ID" value="NZ_AQQR01000002.1"/>
</dbReference>